<proteinExistence type="predicted"/>
<dbReference type="Proteomes" id="UP000887572">
    <property type="component" value="Unplaced"/>
</dbReference>
<evidence type="ECO:0000313" key="2">
    <source>
        <dbReference type="WBParaSite" id="Gr19_v10_g6028.t1"/>
    </source>
</evidence>
<organism evidence="1 2">
    <name type="scientific">Globodera rostochiensis</name>
    <name type="common">Golden nematode worm</name>
    <name type="synonym">Heterodera rostochiensis</name>
    <dbReference type="NCBI Taxonomy" id="31243"/>
    <lineage>
        <taxon>Eukaryota</taxon>
        <taxon>Metazoa</taxon>
        <taxon>Ecdysozoa</taxon>
        <taxon>Nematoda</taxon>
        <taxon>Chromadorea</taxon>
        <taxon>Rhabditida</taxon>
        <taxon>Tylenchina</taxon>
        <taxon>Tylenchomorpha</taxon>
        <taxon>Tylenchoidea</taxon>
        <taxon>Heteroderidae</taxon>
        <taxon>Heteroderinae</taxon>
        <taxon>Globodera</taxon>
    </lineage>
</organism>
<protein>
    <submittedName>
        <fullName evidence="2">Uncharacterized protein</fullName>
    </submittedName>
</protein>
<name>A0A914HZX2_GLORO</name>
<dbReference type="AlphaFoldDB" id="A0A914HZX2"/>
<keyword evidence="1" id="KW-1185">Reference proteome</keyword>
<evidence type="ECO:0000313" key="1">
    <source>
        <dbReference type="Proteomes" id="UP000887572"/>
    </source>
</evidence>
<dbReference type="WBParaSite" id="Gr19_v10_g6028.t1">
    <property type="protein sequence ID" value="Gr19_v10_g6028.t1"/>
    <property type="gene ID" value="Gr19_v10_g6028"/>
</dbReference>
<reference evidence="2" key="1">
    <citation type="submission" date="2022-11" db="UniProtKB">
        <authorList>
            <consortium name="WormBaseParasite"/>
        </authorList>
    </citation>
    <scope>IDENTIFICATION</scope>
</reference>
<accession>A0A914HZX2</accession>
<sequence>MLEHLHIRGTDGTNLVVVYANDVLKATRSREVNPYTIDAGDDDDEVHGACSLCCNKMAGCMQKMMFRGVYSKRLNKRVDACLTKLARDGHYVGSDLVITLQIGSSSRTMEELQNFIRTGRDFASKIVYSPSFELDDDFFEWLIWSAASSTSFTMIEDIGIANLTEGSWSRDVLELLLNEDFFEKLKFGNEKGTPYWEMVMKFPGEQRKVIIQFCQWSDFSRLGQKMRMFLKKAEDTFVNRVDSLITENLTPIIGKNVCF</sequence>